<proteinExistence type="inferred from homology"/>
<evidence type="ECO:0000256" key="1">
    <source>
        <dbReference type="ARBA" id="ARBA00004651"/>
    </source>
</evidence>
<feature type="transmembrane region" description="Helical" evidence="8">
    <location>
        <begin position="281"/>
        <end position="302"/>
    </location>
</feature>
<dbReference type="Gene3D" id="1.20.1530.20">
    <property type="match status" value="1"/>
</dbReference>
<keyword evidence="6 8" id="KW-1133">Transmembrane helix</keyword>
<evidence type="ECO:0000256" key="6">
    <source>
        <dbReference type="ARBA" id="ARBA00022989"/>
    </source>
</evidence>
<keyword evidence="5 8" id="KW-0812">Transmembrane</keyword>
<reference evidence="9 10" key="1">
    <citation type="submission" date="2014-12" db="EMBL/GenBank/DDBJ databases">
        <title>Draft genome sequence of Cohnella kolymensis strain B-2846.</title>
        <authorList>
            <person name="Karlyshev A.V."/>
            <person name="Kudryashova E.B."/>
        </authorList>
    </citation>
    <scope>NUCLEOTIDE SEQUENCE [LARGE SCALE GENOMIC DNA]</scope>
    <source>
        <strain evidence="9 10">VKM B-2846</strain>
    </source>
</reference>
<feature type="transmembrane region" description="Helical" evidence="8">
    <location>
        <begin position="167"/>
        <end position="189"/>
    </location>
</feature>
<evidence type="ECO:0000256" key="2">
    <source>
        <dbReference type="ARBA" id="ARBA00010145"/>
    </source>
</evidence>
<evidence type="ECO:0000313" key="9">
    <source>
        <dbReference type="EMBL" id="KIL35951.1"/>
    </source>
</evidence>
<evidence type="ECO:0000313" key="10">
    <source>
        <dbReference type="Proteomes" id="UP000054526"/>
    </source>
</evidence>
<comment type="similarity">
    <text evidence="2">Belongs to the auxin efflux carrier (TC 2.A.69) family.</text>
</comment>
<keyword evidence="7 8" id="KW-0472">Membrane</keyword>
<feature type="transmembrane region" description="Helical" evidence="8">
    <location>
        <begin position="66"/>
        <end position="85"/>
    </location>
</feature>
<protein>
    <submittedName>
        <fullName evidence="9">Transporter</fullName>
    </submittedName>
</protein>
<dbReference type="RefSeq" id="WP_041062820.1">
    <property type="nucleotide sequence ID" value="NZ_JXAL01000016.1"/>
</dbReference>
<sequence length="309" mass="33511">MDVLFLIILQVIFPVFALLGAGAFLHRKYHFDLKTLSTLTTSVFLPAIAFVNIYESNIAGELLTQIVGFLLVQNFTLMIVTAIVAKAAKLETGVSATFKNSVVLNNSGNYGLPVSQLVFQGNVVGMSIQVIVMIFQNVITHTYGLFTSVSAKVRGSRIVLELLKVPIIYALMLGFLFKGFAITIPSFIWKPIENVSNAFLAVALFTLGAQVAYLKVRRPSLPLSLTIFGRLLLSPLLGLLIIMAMGLEGVTAQALFIASSFPSSRNTALFALQYGNDPDYAAEAVLLTTLLSAITVTAVVYLSQIFFTL</sequence>
<dbReference type="Proteomes" id="UP000054526">
    <property type="component" value="Unassembled WGS sequence"/>
</dbReference>
<dbReference type="PANTHER" id="PTHR36838:SF1">
    <property type="entry name" value="SLR1864 PROTEIN"/>
    <property type="match status" value="1"/>
</dbReference>
<evidence type="ECO:0000256" key="3">
    <source>
        <dbReference type="ARBA" id="ARBA00022448"/>
    </source>
</evidence>
<dbReference type="InterPro" id="IPR038770">
    <property type="entry name" value="Na+/solute_symporter_sf"/>
</dbReference>
<gene>
    <name evidence="9" type="ORF">SD71_11390</name>
</gene>
<dbReference type="Pfam" id="PF03547">
    <property type="entry name" value="Mem_trans"/>
    <property type="match status" value="1"/>
</dbReference>
<name>A0ABR5A4H5_9BACL</name>
<feature type="transmembrane region" description="Helical" evidence="8">
    <location>
        <begin position="195"/>
        <end position="216"/>
    </location>
</feature>
<feature type="transmembrane region" description="Helical" evidence="8">
    <location>
        <begin position="33"/>
        <end position="54"/>
    </location>
</feature>
<dbReference type="PANTHER" id="PTHR36838">
    <property type="entry name" value="AUXIN EFFLUX CARRIER FAMILY PROTEIN"/>
    <property type="match status" value="1"/>
</dbReference>
<organism evidence="9 10">
    <name type="scientific">Cohnella kolymensis</name>
    <dbReference type="NCBI Taxonomy" id="1590652"/>
    <lineage>
        <taxon>Bacteria</taxon>
        <taxon>Bacillati</taxon>
        <taxon>Bacillota</taxon>
        <taxon>Bacilli</taxon>
        <taxon>Bacillales</taxon>
        <taxon>Paenibacillaceae</taxon>
        <taxon>Cohnella</taxon>
    </lineage>
</organism>
<comment type="caution">
    <text evidence="9">The sequence shown here is derived from an EMBL/GenBank/DDBJ whole genome shotgun (WGS) entry which is preliminary data.</text>
</comment>
<keyword evidence="4" id="KW-1003">Cell membrane</keyword>
<comment type="subcellular location">
    <subcellularLocation>
        <location evidence="1">Cell membrane</location>
        <topology evidence="1">Multi-pass membrane protein</topology>
    </subcellularLocation>
</comment>
<keyword evidence="3" id="KW-0813">Transport</keyword>
<evidence type="ECO:0000256" key="8">
    <source>
        <dbReference type="SAM" id="Phobius"/>
    </source>
</evidence>
<feature type="transmembrane region" description="Helical" evidence="8">
    <location>
        <begin position="123"/>
        <end position="146"/>
    </location>
</feature>
<dbReference type="InterPro" id="IPR004776">
    <property type="entry name" value="Mem_transp_PIN-like"/>
</dbReference>
<dbReference type="EMBL" id="JXAL01000016">
    <property type="protein sequence ID" value="KIL35951.1"/>
    <property type="molecule type" value="Genomic_DNA"/>
</dbReference>
<evidence type="ECO:0000256" key="5">
    <source>
        <dbReference type="ARBA" id="ARBA00022692"/>
    </source>
</evidence>
<evidence type="ECO:0000256" key="7">
    <source>
        <dbReference type="ARBA" id="ARBA00023136"/>
    </source>
</evidence>
<accession>A0ABR5A4H5</accession>
<keyword evidence="10" id="KW-1185">Reference proteome</keyword>
<evidence type="ECO:0000256" key="4">
    <source>
        <dbReference type="ARBA" id="ARBA00022475"/>
    </source>
</evidence>